<protein>
    <submittedName>
        <fullName evidence="3">Uncharacterized protein</fullName>
    </submittedName>
</protein>
<evidence type="ECO:0000313" key="3">
    <source>
        <dbReference type="EMBL" id="CAH0055917.1"/>
    </source>
</evidence>
<dbReference type="OrthoDB" id="6730379at2759"/>
<gene>
    <name evidence="3" type="ORF">CSOL1703_00005851</name>
</gene>
<comment type="subcellular location">
    <subcellularLocation>
        <location evidence="1">Nucleus</location>
    </subcellularLocation>
</comment>
<sequence>MKARANVQHGRAAEKQSKQVMRELQRYAMQLVDSKTILAKQGFDHDRPPNPMRSPGPCLRQLCNSKTAMPGLRSPSILAQIFFINMQEWHVAAYYNAMSSSSIRIIKQTVPQNQIPKSIPLLLVDEKDTSLLHYCMLLQVCGYKCRTKLSDLQNAASFFLNPLGSLAQLLLQIGLADSSPSSAAVLNGLLAISALHVSGEERAIKFKTKAIAMTKASLNAEGSGSTVIGNLAASMLLYIYETLHMSSPKAWSTYLGGVKQVLRLSTRCSPFSKSYKAILDWITYHETMVKFGQLYWPKDGGLTPFCHDRVSSSFRTHLEDENNVEMDATGCDPHILEVISKVFDLTNGKGGLAPSQPADFLGLECQLRTKLAGIPKSGFVSGTSSWMHAITMLHCLAALLWVNRSVNGYLGTEGSHQWLVAQAVKILDQLKICDLPWPLFIVAGEIRTDEQRRIMLNIIFQTQERPKSKHMSMVEELIKAMWNYNDLDPSGLLHYNDKLRCVIQAYPWILPFT</sequence>
<reference evidence="3 4" key="2">
    <citation type="submission" date="2021-10" db="EMBL/GenBank/DDBJ databases">
        <authorList>
            <person name="Piombo E."/>
        </authorList>
    </citation>
    <scope>NUCLEOTIDE SEQUENCE [LARGE SCALE GENOMIC DNA]</scope>
</reference>
<dbReference type="InterPro" id="IPR021858">
    <property type="entry name" value="Fun_TF"/>
</dbReference>
<dbReference type="GO" id="GO:0005634">
    <property type="term" value="C:nucleus"/>
    <property type="evidence" value="ECO:0007669"/>
    <property type="project" value="UniProtKB-SubCell"/>
</dbReference>
<proteinExistence type="predicted"/>
<evidence type="ECO:0000313" key="4">
    <source>
        <dbReference type="Proteomes" id="UP000775872"/>
    </source>
</evidence>
<evidence type="ECO:0000256" key="1">
    <source>
        <dbReference type="ARBA" id="ARBA00004123"/>
    </source>
</evidence>
<dbReference type="EMBL" id="CABFOC020000063">
    <property type="protein sequence ID" value="CAH0055917.1"/>
    <property type="molecule type" value="Genomic_DNA"/>
</dbReference>
<organism evidence="3 4">
    <name type="scientific">Clonostachys solani</name>
    <dbReference type="NCBI Taxonomy" id="160281"/>
    <lineage>
        <taxon>Eukaryota</taxon>
        <taxon>Fungi</taxon>
        <taxon>Dikarya</taxon>
        <taxon>Ascomycota</taxon>
        <taxon>Pezizomycotina</taxon>
        <taxon>Sordariomycetes</taxon>
        <taxon>Hypocreomycetidae</taxon>
        <taxon>Hypocreales</taxon>
        <taxon>Bionectriaceae</taxon>
        <taxon>Clonostachys</taxon>
    </lineage>
</organism>
<evidence type="ECO:0000256" key="2">
    <source>
        <dbReference type="ARBA" id="ARBA00023242"/>
    </source>
</evidence>
<dbReference type="PANTHER" id="PTHR37534:SF39">
    <property type="entry name" value="TRANSCRIPTION FACTOR DOMAIN-CONTAINING PROTEIN"/>
    <property type="match status" value="1"/>
</dbReference>
<accession>A0A9N9ZI39</accession>
<dbReference type="Pfam" id="PF11951">
    <property type="entry name" value="Fungal_trans_2"/>
    <property type="match status" value="1"/>
</dbReference>
<dbReference type="AlphaFoldDB" id="A0A9N9ZI39"/>
<dbReference type="GO" id="GO:0045944">
    <property type="term" value="P:positive regulation of transcription by RNA polymerase II"/>
    <property type="evidence" value="ECO:0007669"/>
    <property type="project" value="TreeGrafter"/>
</dbReference>
<dbReference type="GO" id="GO:0003700">
    <property type="term" value="F:DNA-binding transcription factor activity"/>
    <property type="evidence" value="ECO:0007669"/>
    <property type="project" value="TreeGrafter"/>
</dbReference>
<keyword evidence="4" id="KW-1185">Reference proteome</keyword>
<keyword evidence="2" id="KW-0539">Nucleus</keyword>
<dbReference type="PANTHER" id="PTHR37534">
    <property type="entry name" value="TRANSCRIPTIONAL ACTIVATOR PROTEIN UGA3"/>
    <property type="match status" value="1"/>
</dbReference>
<dbReference type="GO" id="GO:0000976">
    <property type="term" value="F:transcription cis-regulatory region binding"/>
    <property type="evidence" value="ECO:0007669"/>
    <property type="project" value="TreeGrafter"/>
</dbReference>
<comment type="caution">
    <text evidence="3">The sequence shown here is derived from an EMBL/GenBank/DDBJ whole genome shotgun (WGS) entry which is preliminary data.</text>
</comment>
<reference evidence="4" key="1">
    <citation type="submission" date="2019-06" db="EMBL/GenBank/DDBJ databases">
        <authorList>
            <person name="Broberg M."/>
        </authorList>
    </citation>
    <scope>NUCLEOTIDE SEQUENCE [LARGE SCALE GENOMIC DNA]</scope>
</reference>
<name>A0A9N9ZI39_9HYPO</name>
<dbReference type="Proteomes" id="UP000775872">
    <property type="component" value="Unassembled WGS sequence"/>
</dbReference>